<evidence type="ECO:0000313" key="2">
    <source>
        <dbReference type="Proteomes" id="UP000228535"/>
    </source>
</evidence>
<proteinExistence type="predicted"/>
<evidence type="ECO:0000313" key="1">
    <source>
        <dbReference type="EMBL" id="PJJ53254.1"/>
    </source>
</evidence>
<dbReference type="EMBL" id="PGFA01000003">
    <property type="protein sequence ID" value="PJJ53254.1"/>
    <property type="molecule type" value="Genomic_DNA"/>
</dbReference>
<accession>A0A2M9B5M7</accession>
<dbReference type="Proteomes" id="UP000228535">
    <property type="component" value="Unassembled WGS sequence"/>
</dbReference>
<organism evidence="1 2">
    <name type="scientific">Hymenobacter chitinivorans DSM 11115</name>
    <dbReference type="NCBI Taxonomy" id="1121954"/>
    <lineage>
        <taxon>Bacteria</taxon>
        <taxon>Pseudomonadati</taxon>
        <taxon>Bacteroidota</taxon>
        <taxon>Cytophagia</taxon>
        <taxon>Cytophagales</taxon>
        <taxon>Hymenobacteraceae</taxon>
        <taxon>Hymenobacter</taxon>
    </lineage>
</organism>
<protein>
    <submittedName>
        <fullName evidence="1">Uncharacterized protein</fullName>
    </submittedName>
</protein>
<dbReference type="RefSeq" id="WP_100338145.1">
    <property type="nucleotide sequence ID" value="NZ_PGFA01000003.1"/>
</dbReference>
<sequence>MSTYADQLHAVKARYPFPRWGKNYDRGMLRYSPANCAAMQDAFDTLITDLIALGEHAPEAQKVAAFKTAIEATNVRNQGMIETGEREDLCDLTYHISVAAGLDPSKYGNGEGLASEWREW</sequence>
<keyword evidence="2" id="KW-1185">Reference proteome</keyword>
<name>A0A2M9B5M7_9BACT</name>
<reference evidence="1 2" key="1">
    <citation type="submission" date="2017-11" db="EMBL/GenBank/DDBJ databases">
        <title>Genomic Encyclopedia of Archaeal and Bacterial Type Strains, Phase II (KMG-II): From Individual Species to Whole Genera.</title>
        <authorList>
            <person name="Goeker M."/>
        </authorList>
    </citation>
    <scope>NUCLEOTIDE SEQUENCE [LARGE SCALE GENOMIC DNA]</scope>
    <source>
        <strain evidence="1 2">DSM 11115</strain>
    </source>
</reference>
<gene>
    <name evidence="1" type="ORF">CLV45_3914</name>
</gene>
<dbReference type="AlphaFoldDB" id="A0A2M9B5M7"/>
<dbReference type="OrthoDB" id="9182697at2"/>
<comment type="caution">
    <text evidence="1">The sequence shown here is derived from an EMBL/GenBank/DDBJ whole genome shotgun (WGS) entry which is preliminary data.</text>
</comment>